<evidence type="ECO:0000256" key="1">
    <source>
        <dbReference type="SAM" id="MobiDB-lite"/>
    </source>
</evidence>
<dbReference type="Pfam" id="PF02720">
    <property type="entry name" value="DUF222"/>
    <property type="match status" value="1"/>
</dbReference>
<evidence type="ECO:0000313" key="3">
    <source>
        <dbReference type="EMBL" id="MFD1846552.1"/>
    </source>
</evidence>
<feature type="compositionally biased region" description="Low complexity" evidence="1">
    <location>
        <begin position="298"/>
        <end position="315"/>
    </location>
</feature>
<dbReference type="RefSeq" id="WP_377959564.1">
    <property type="nucleotide sequence ID" value="NZ_JBHUGA010000021.1"/>
</dbReference>
<proteinExistence type="predicted"/>
<accession>A0ABW4Q762</accession>
<dbReference type="Proteomes" id="UP001597307">
    <property type="component" value="Unassembled WGS sequence"/>
</dbReference>
<evidence type="ECO:0000259" key="2">
    <source>
        <dbReference type="Pfam" id="PF02720"/>
    </source>
</evidence>
<reference evidence="4" key="1">
    <citation type="journal article" date="2019" name="Int. J. Syst. Evol. Microbiol.">
        <title>The Global Catalogue of Microorganisms (GCM) 10K type strain sequencing project: providing services to taxonomists for standard genome sequencing and annotation.</title>
        <authorList>
            <consortium name="The Broad Institute Genomics Platform"/>
            <consortium name="The Broad Institute Genome Sequencing Center for Infectious Disease"/>
            <person name="Wu L."/>
            <person name="Ma J."/>
        </authorList>
    </citation>
    <scope>NUCLEOTIDE SEQUENCE [LARGE SCALE GENOMIC DNA]</scope>
    <source>
        <strain evidence="4">JCM 11496</strain>
    </source>
</reference>
<name>A0ABW4Q762_9MICC</name>
<feature type="domain" description="DUF222" evidence="2">
    <location>
        <begin position="107"/>
        <end position="302"/>
    </location>
</feature>
<keyword evidence="4" id="KW-1185">Reference proteome</keyword>
<feature type="region of interest" description="Disordered" evidence="1">
    <location>
        <begin position="290"/>
        <end position="315"/>
    </location>
</feature>
<gene>
    <name evidence="3" type="ORF">ACFSFX_08085</name>
</gene>
<evidence type="ECO:0000313" key="4">
    <source>
        <dbReference type="Proteomes" id="UP001597307"/>
    </source>
</evidence>
<protein>
    <submittedName>
        <fullName evidence="3">DUF222 domain-containing protein</fullName>
    </submittedName>
</protein>
<comment type="caution">
    <text evidence="3">The sequence shown here is derived from an EMBL/GenBank/DDBJ whole genome shotgun (WGS) entry which is preliminary data.</text>
</comment>
<organism evidence="3 4">
    <name type="scientific">Arthrobacter flavus</name>
    <dbReference type="NCBI Taxonomy" id="95172"/>
    <lineage>
        <taxon>Bacteria</taxon>
        <taxon>Bacillati</taxon>
        <taxon>Actinomycetota</taxon>
        <taxon>Actinomycetes</taxon>
        <taxon>Micrococcales</taxon>
        <taxon>Micrococcaceae</taxon>
        <taxon>Arthrobacter</taxon>
    </lineage>
</organism>
<dbReference type="InterPro" id="IPR003870">
    <property type="entry name" value="DUF222"/>
</dbReference>
<sequence length="315" mass="33698">MKQQEEAGVNRSIAAAATEVELAGPESLVAMLLPWEANRVPAKEPAGQDADGPADKASEAASDPVATISDLLLAADRLLSWVTARQAELVVDLHREVQSLAASRPASRQGVGTGLGFTLTAEELAPLLNLSGRAAHRLLGHSLTLALDLPETLQCLGMGVISVRQAQIIAEEALFLPAEVLSGFEDQVLQRGAHLTPPRLTSLCHRIREKLHPDSITTRKAAAVEDRHVELTPAHDGMAWFSAYLPAEQACGIDHRLTFMARALQHPHEDRTLTQLKTDVLTDLLTHHCEPGTTGNPGATSTHTTGTPGTGELLW</sequence>
<feature type="region of interest" description="Disordered" evidence="1">
    <location>
        <begin position="40"/>
        <end position="61"/>
    </location>
</feature>
<dbReference type="EMBL" id="JBHUGA010000021">
    <property type="protein sequence ID" value="MFD1846552.1"/>
    <property type="molecule type" value="Genomic_DNA"/>
</dbReference>